<name>A0A6M2YUL5_9VIRU</name>
<evidence type="ECO:0000256" key="10">
    <source>
        <dbReference type="ARBA" id="ARBA00023184"/>
    </source>
</evidence>
<evidence type="ECO:0000256" key="6">
    <source>
        <dbReference type="ARBA" id="ARBA00022870"/>
    </source>
</evidence>
<evidence type="ECO:0000256" key="5">
    <source>
        <dbReference type="ARBA" id="ARBA00022692"/>
    </source>
</evidence>
<keyword evidence="4" id="KW-0813">Transport</keyword>
<evidence type="ECO:0000256" key="4">
    <source>
        <dbReference type="ARBA" id="ARBA00022448"/>
    </source>
</evidence>
<accession>A0A6M2YUL5</accession>
<keyword evidence="7" id="KW-1133">Transmembrane helix</keyword>
<dbReference type="Pfam" id="PF02495">
    <property type="entry name" value="TGBp3"/>
    <property type="match status" value="1"/>
</dbReference>
<keyword evidence="5" id="KW-0812">Transmembrane</keyword>
<reference evidence="14" key="1">
    <citation type="submission" date="2019-06" db="EMBL/GenBank/DDBJ databases">
        <authorList>
            <person name="Jo Y."/>
            <person name="Cho W.K."/>
        </authorList>
    </citation>
    <scope>NUCLEOTIDE SEQUENCE</scope>
    <source>
        <strain evidence="14">G100</strain>
    </source>
</reference>
<comment type="subcellular location">
    <subcellularLocation>
        <location evidence="1">Host endoplasmic reticulum membrane</location>
    </subcellularLocation>
</comment>
<sequence>MQLQPLVALIIGLLATLLLCYCLENFKTEKCTVVITGESVKIIGCEFTRDFIDFAKQAKPFGSL</sequence>
<evidence type="ECO:0000256" key="1">
    <source>
        <dbReference type="ARBA" id="ARBA00004625"/>
    </source>
</evidence>
<evidence type="ECO:0000256" key="12">
    <source>
        <dbReference type="ARBA" id="ARBA00030266"/>
    </source>
</evidence>
<comment type="function">
    <text evidence="11">Plays a role in viral cell-to-cell propagation, by facilitating genome transport to neighboring plant cells through plasmosdesmata. May induce the formation of granular vesicles derived from the Endoplasmic reticulum, which align on actin filaments.</text>
</comment>
<protein>
    <recommendedName>
        <fullName evidence="3">Movement protein TGBp3</fullName>
    </recommendedName>
    <alternativeName>
        <fullName evidence="12">7 kDa protein</fullName>
    </alternativeName>
    <alternativeName>
        <fullName evidence="13">Triple gene block 3 protein</fullName>
    </alternativeName>
</protein>
<evidence type="ECO:0000256" key="13">
    <source>
        <dbReference type="ARBA" id="ARBA00033148"/>
    </source>
</evidence>
<dbReference type="GO" id="GO:0044167">
    <property type="term" value="C:host cell endoplasmic reticulum membrane"/>
    <property type="evidence" value="ECO:0007669"/>
    <property type="project" value="UniProtKB-SubCell"/>
</dbReference>
<organism evidence="14">
    <name type="scientific">Garlic latent virus</name>
    <dbReference type="NCBI Taxonomy" id="12458"/>
    <lineage>
        <taxon>Viruses</taxon>
        <taxon>Riboviria</taxon>
        <taxon>Orthornavirae</taxon>
        <taxon>Kitrinoviricota</taxon>
        <taxon>Alsuviricetes</taxon>
        <taxon>Tymovirales</taxon>
        <taxon>Betaflexiviridae</taxon>
        <taxon>Quinvirinae</taxon>
        <taxon>Carlavirus</taxon>
        <taxon>Carlavirus latensascalonici</taxon>
        <taxon>Shallot latent virus</taxon>
    </lineage>
</organism>
<evidence type="ECO:0000256" key="3">
    <source>
        <dbReference type="ARBA" id="ARBA00013812"/>
    </source>
</evidence>
<comment type="similarity">
    <text evidence="2">Belongs to the Tymovirales TGBp3 protein family.</text>
</comment>
<keyword evidence="10" id="KW-1038">Host endoplasmic reticulum</keyword>
<keyword evidence="8" id="KW-0916">Viral movement protein</keyword>
<dbReference type="EMBL" id="MN059182">
    <property type="protein sequence ID" value="QED43554.1"/>
    <property type="molecule type" value="Genomic_RNA"/>
</dbReference>
<evidence type="ECO:0000256" key="2">
    <source>
        <dbReference type="ARBA" id="ARBA00010355"/>
    </source>
</evidence>
<proteinExistence type="inferred from homology"/>
<evidence type="ECO:0000313" key="14">
    <source>
        <dbReference type="EMBL" id="QED43554.1"/>
    </source>
</evidence>
<evidence type="ECO:0000256" key="9">
    <source>
        <dbReference type="ARBA" id="ARBA00023136"/>
    </source>
</evidence>
<dbReference type="InterPro" id="IPR003411">
    <property type="entry name" value="TGBp3"/>
</dbReference>
<keyword evidence="9" id="KW-0472">Membrane</keyword>
<evidence type="ECO:0000256" key="7">
    <source>
        <dbReference type="ARBA" id="ARBA00022989"/>
    </source>
</evidence>
<evidence type="ECO:0000256" key="8">
    <source>
        <dbReference type="ARBA" id="ARBA00023031"/>
    </source>
</evidence>
<gene>
    <name evidence="14" type="primary">ORF4</name>
</gene>
<keyword evidence="6" id="KW-1043">Host membrane</keyword>
<dbReference type="GO" id="GO:0046740">
    <property type="term" value="P:transport of virus in host, cell to cell"/>
    <property type="evidence" value="ECO:0007669"/>
    <property type="project" value="UniProtKB-KW"/>
</dbReference>
<evidence type="ECO:0000256" key="11">
    <source>
        <dbReference type="ARBA" id="ARBA00025270"/>
    </source>
</evidence>